<dbReference type="EC" id="2.7.1.-" evidence="7"/>
<protein>
    <submittedName>
        <fullName evidence="7">Aminoglycoside phosphotransferase family protein</fullName>
        <ecNumber evidence="7">2.7.1.-</ecNumber>
    </submittedName>
</protein>
<dbReference type="GO" id="GO:0016740">
    <property type="term" value="F:transferase activity"/>
    <property type="evidence" value="ECO:0007669"/>
    <property type="project" value="UniProtKB-KW"/>
</dbReference>
<evidence type="ECO:0000256" key="1">
    <source>
        <dbReference type="ARBA" id="ARBA00010165"/>
    </source>
</evidence>
<evidence type="ECO:0000256" key="3">
    <source>
        <dbReference type="ARBA" id="ARBA00022741"/>
    </source>
</evidence>
<dbReference type="InterPro" id="IPR002575">
    <property type="entry name" value="Aminoglycoside_PTrfase"/>
</dbReference>
<keyword evidence="4" id="KW-0418">Kinase</keyword>
<organism evidence="7 8">
    <name type="scientific">Labrys neptuniae</name>
    <dbReference type="NCBI Taxonomy" id="376174"/>
    <lineage>
        <taxon>Bacteria</taxon>
        <taxon>Pseudomonadati</taxon>
        <taxon>Pseudomonadota</taxon>
        <taxon>Alphaproteobacteria</taxon>
        <taxon>Hyphomicrobiales</taxon>
        <taxon>Xanthobacteraceae</taxon>
        <taxon>Labrys</taxon>
    </lineage>
</organism>
<dbReference type="Gene3D" id="3.90.1200.10">
    <property type="match status" value="1"/>
</dbReference>
<keyword evidence="3" id="KW-0547">Nucleotide-binding</keyword>
<dbReference type="Pfam" id="PF01636">
    <property type="entry name" value="APH"/>
    <property type="match status" value="1"/>
</dbReference>
<dbReference type="Proteomes" id="UP001555786">
    <property type="component" value="Unassembled WGS sequence"/>
</dbReference>
<evidence type="ECO:0000256" key="4">
    <source>
        <dbReference type="ARBA" id="ARBA00022777"/>
    </source>
</evidence>
<proteinExistence type="inferred from homology"/>
<feature type="domain" description="Aminoglycoside phosphotransferase" evidence="6">
    <location>
        <begin position="33"/>
        <end position="260"/>
    </location>
</feature>
<keyword evidence="2 7" id="KW-0808">Transferase</keyword>
<evidence type="ECO:0000256" key="2">
    <source>
        <dbReference type="ARBA" id="ARBA00022679"/>
    </source>
</evidence>
<accession>A0ABV3PGY0</accession>
<dbReference type="EMBL" id="JBFNQD010000001">
    <property type="protein sequence ID" value="MEW9304855.1"/>
    <property type="molecule type" value="Genomic_DNA"/>
</dbReference>
<dbReference type="Gene3D" id="3.30.200.20">
    <property type="entry name" value="Phosphorylase Kinase, domain 1"/>
    <property type="match status" value="1"/>
</dbReference>
<keyword evidence="8" id="KW-1185">Reference proteome</keyword>
<dbReference type="InterPro" id="IPR011009">
    <property type="entry name" value="Kinase-like_dom_sf"/>
</dbReference>
<comment type="similarity">
    <text evidence="1">Belongs to the methylthioribose kinase family.</text>
</comment>
<evidence type="ECO:0000313" key="8">
    <source>
        <dbReference type="Proteomes" id="UP001555786"/>
    </source>
</evidence>
<dbReference type="PANTHER" id="PTHR34273:SF2">
    <property type="entry name" value="METHYLTHIORIBOSE KINASE"/>
    <property type="match status" value="1"/>
</dbReference>
<comment type="caution">
    <text evidence="7">The sequence shown here is derived from an EMBL/GenBank/DDBJ whole genome shotgun (WGS) entry which is preliminary data.</text>
</comment>
<evidence type="ECO:0000313" key="7">
    <source>
        <dbReference type="EMBL" id="MEW9304855.1"/>
    </source>
</evidence>
<evidence type="ECO:0000256" key="5">
    <source>
        <dbReference type="ARBA" id="ARBA00022840"/>
    </source>
</evidence>
<gene>
    <name evidence="7" type="ORF">ABXS05_04855</name>
</gene>
<keyword evidence="5" id="KW-0067">ATP-binding</keyword>
<evidence type="ECO:0000259" key="6">
    <source>
        <dbReference type="Pfam" id="PF01636"/>
    </source>
</evidence>
<dbReference type="SUPFAM" id="SSF56112">
    <property type="entry name" value="Protein kinase-like (PK-like)"/>
    <property type="match status" value="1"/>
</dbReference>
<dbReference type="RefSeq" id="WP_367623115.1">
    <property type="nucleotide sequence ID" value="NZ_JBFNQD010000001.1"/>
</dbReference>
<dbReference type="PANTHER" id="PTHR34273">
    <property type="entry name" value="METHYLTHIORIBOSE KINASE"/>
    <property type="match status" value="1"/>
</dbReference>
<sequence length="337" mass="36709">MHSNHQSDDASLTIPAALRRMGLLGPGETARFSALTGGVSSDIHLVETASRRFCVKRALARLKVAAVWEAPTNRNAAEAAWIRQIGQWLPDGVPALLGEDEQLGLFAMAFLAPELNPVWKEHLLEQRVDSAFAARVGADLGLIHAASAREGELALRFANDTTFGPIRIEPYLMATARAHPDLAGRIEAIAARTLASKKALIHGDVSPKNILCGRKGPVFLDAECACFGDPAFDLAFCLNHLLLKGARRGVPRAAYRDAFEALAGTYFARIDWEDRAALEARTAALLPVLFLARVDGKSPVEYLTQEDEREAVRHFARPLIADPQQDLIAIANAWARQ</sequence>
<name>A0ABV3PGY0_9HYPH</name>
<reference evidence="7 8" key="1">
    <citation type="submission" date="2024-07" db="EMBL/GenBank/DDBJ databases">
        <title>Description of Labrys sedimenti sp. nov., isolated from a diclofenac-degrading enrichment culture.</title>
        <authorList>
            <person name="Tancsics A."/>
            <person name="Csepanyi A."/>
        </authorList>
    </citation>
    <scope>NUCLEOTIDE SEQUENCE [LARGE SCALE GENOMIC DNA]</scope>
    <source>
        <strain evidence="7 8">LMG 23578</strain>
    </source>
</reference>